<gene>
    <name evidence="1" type="ORF">PO878_07090</name>
</gene>
<proteinExistence type="predicted"/>
<evidence type="ECO:0000313" key="1">
    <source>
        <dbReference type="EMBL" id="WCO68492.1"/>
    </source>
</evidence>
<dbReference type="AlphaFoldDB" id="A0AAE9YHB6"/>
<name>A0AAE9YHB6_9ACTN</name>
<keyword evidence="2" id="KW-1185">Reference proteome</keyword>
<accession>A0AAE9YHB6</accession>
<sequence>METCDYCTGEIDLHLATLLSPEAQEWRGTCARCGHVVSHLVGAAPAVAPRRAA</sequence>
<protein>
    <submittedName>
        <fullName evidence="1">Uncharacterized protein</fullName>
    </submittedName>
</protein>
<organism evidence="1 2">
    <name type="scientific">Iamia majanohamensis</name>
    <dbReference type="NCBI Taxonomy" id="467976"/>
    <lineage>
        <taxon>Bacteria</taxon>
        <taxon>Bacillati</taxon>
        <taxon>Actinomycetota</taxon>
        <taxon>Acidimicrobiia</taxon>
        <taxon>Acidimicrobiales</taxon>
        <taxon>Iamiaceae</taxon>
        <taxon>Iamia</taxon>
    </lineage>
</organism>
<evidence type="ECO:0000313" key="2">
    <source>
        <dbReference type="Proteomes" id="UP001216390"/>
    </source>
</evidence>
<reference evidence="1" key="1">
    <citation type="submission" date="2023-01" db="EMBL/GenBank/DDBJ databases">
        <title>The diversity of Class Acidimicrobiia in South China Sea sediment environments and the proposal of Iamia marina sp. nov., a novel species of the genus Iamia.</title>
        <authorList>
            <person name="He Y."/>
            <person name="Tian X."/>
        </authorList>
    </citation>
    <scope>NUCLEOTIDE SEQUENCE</scope>
    <source>
        <strain evidence="1">DSM 19957</strain>
    </source>
</reference>
<dbReference type="RefSeq" id="WP_272738009.1">
    <property type="nucleotide sequence ID" value="NZ_CP116942.1"/>
</dbReference>
<dbReference type="Proteomes" id="UP001216390">
    <property type="component" value="Chromosome"/>
</dbReference>
<dbReference type="EMBL" id="CP116942">
    <property type="protein sequence ID" value="WCO68492.1"/>
    <property type="molecule type" value="Genomic_DNA"/>
</dbReference>
<dbReference type="KEGG" id="ima:PO878_07090"/>